<reference evidence="2 3" key="1">
    <citation type="submission" date="2017-09" db="EMBL/GenBank/DDBJ databases">
        <title>A multilocus sequence analysis scheme for characterization of bacteria in the genus Thioclava.</title>
        <authorList>
            <person name="Liu Y."/>
            <person name="Shao Z."/>
        </authorList>
    </citation>
    <scope>NUCLEOTIDE SEQUENCE [LARGE SCALE GENOMIC DNA]</scope>
    <source>
        <strain evidence="2 3">CAU 1312</strain>
    </source>
</reference>
<accession>A0A2A4CMJ0</accession>
<keyword evidence="1" id="KW-1133">Transmembrane helix</keyword>
<sequence>MLWQEPWVWIVAGVVLAGLEMLLPGFILLGFAVGAVVVGVLIWAGLLGGSLAPMLFVFAVFSLIAWIGLRRFVGVQSSQTKVWDTDINEN</sequence>
<evidence type="ECO:0000313" key="3">
    <source>
        <dbReference type="Proteomes" id="UP000243507"/>
    </source>
</evidence>
<evidence type="ECO:0000256" key="1">
    <source>
        <dbReference type="SAM" id="Phobius"/>
    </source>
</evidence>
<protein>
    <recommendedName>
        <fullName evidence="4">NfeD-like C-terminal domain-containing protein</fullName>
    </recommendedName>
</protein>
<dbReference type="AlphaFoldDB" id="A0A2A4CMJ0"/>
<keyword evidence="1" id="KW-0472">Membrane</keyword>
<keyword evidence="1" id="KW-0812">Transmembrane</keyword>
<organism evidence="2 3">
    <name type="scientific">Pseudothioclava arenosa</name>
    <dbReference type="NCBI Taxonomy" id="1795308"/>
    <lineage>
        <taxon>Bacteria</taxon>
        <taxon>Pseudomonadati</taxon>
        <taxon>Pseudomonadota</taxon>
        <taxon>Alphaproteobacteria</taxon>
        <taxon>Rhodobacterales</taxon>
        <taxon>Paracoccaceae</taxon>
        <taxon>Pseudothioclava</taxon>
    </lineage>
</organism>
<evidence type="ECO:0008006" key="4">
    <source>
        <dbReference type="Google" id="ProtNLM"/>
    </source>
</evidence>
<comment type="caution">
    <text evidence="2">The sequence shown here is derived from an EMBL/GenBank/DDBJ whole genome shotgun (WGS) entry which is preliminary data.</text>
</comment>
<dbReference type="OrthoDB" id="7745385at2"/>
<feature type="transmembrane region" description="Helical" evidence="1">
    <location>
        <begin position="6"/>
        <end position="23"/>
    </location>
</feature>
<name>A0A2A4CMJ0_9RHOB</name>
<gene>
    <name evidence="2" type="ORF">CLN94_08915</name>
</gene>
<proteinExistence type="predicted"/>
<evidence type="ECO:0000313" key="2">
    <source>
        <dbReference type="EMBL" id="PCD76461.1"/>
    </source>
</evidence>
<dbReference type="EMBL" id="NTJD01000006">
    <property type="protein sequence ID" value="PCD76461.1"/>
    <property type="molecule type" value="Genomic_DNA"/>
</dbReference>
<dbReference type="Proteomes" id="UP000243507">
    <property type="component" value="Unassembled WGS sequence"/>
</dbReference>
<keyword evidence="3" id="KW-1185">Reference proteome</keyword>